<organism evidence="3 4">
    <name type="scientific">Timema podura</name>
    <name type="common">Walking stick</name>
    <dbReference type="NCBI Taxonomy" id="61482"/>
    <lineage>
        <taxon>Eukaryota</taxon>
        <taxon>Metazoa</taxon>
        <taxon>Ecdysozoa</taxon>
        <taxon>Arthropoda</taxon>
        <taxon>Hexapoda</taxon>
        <taxon>Insecta</taxon>
        <taxon>Pterygota</taxon>
        <taxon>Neoptera</taxon>
        <taxon>Polyneoptera</taxon>
        <taxon>Phasmatodea</taxon>
        <taxon>Timematodea</taxon>
        <taxon>Timematoidea</taxon>
        <taxon>Timematidae</taxon>
        <taxon>Timema</taxon>
    </lineage>
</organism>
<proteinExistence type="predicted"/>
<feature type="compositionally biased region" description="Basic and acidic residues" evidence="1">
    <location>
        <begin position="262"/>
        <end position="273"/>
    </location>
</feature>
<dbReference type="Proteomes" id="UP001153148">
    <property type="component" value="Unassembled WGS sequence"/>
</dbReference>
<evidence type="ECO:0000313" key="3">
    <source>
        <dbReference type="EMBL" id="CAG2054036.1"/>
    </source>
</evidence>
<keyword evidence="2" id="KW-1133">Transmembrane helix</keyword>
<feature type="region of interest" description="Disordered" evidence="1">
    <location>
        <begin position="246"/>
        <end position="286"/>
    </location>
</feature>
<feature type="region of interest" description="Disordered" evidence="1">
    <location>
        <begin position="707"/>
        <end position="741"/>
    </location>
</feature>
<gene>
    <name evidence="3" type="ORF">TPAB3V08_LOCUS1075</name>
</gene>
<keyword evidence="2" id="KW-0472">Membrane</keyword>
<evidence type="ECO:0000256" key="1">
    <source>
        <dbReference type="SAM" id="MobiDB-lite"/>
    </source>
</evidence>
<reference evidence="3" key="1">
    <citation type="submission" date="2021-03" db="EMBL/GenBank/DDBJ databases">
        <authorList>
            <person name="Tran Van P."/>
        </authorList>
    </citation>
    <scope>NUCLEOTIDE SEQUENCE</scope>
</reference>
<keyword evidence="2" id="KW-0812">Transmembrane</keyword>
<name>A0ABN7NGP3_TIMPD</name>
<protein>
    <submittedName>
        <fullName evidence="3">Uncharacterized protein</fullName>
    </submittedName>
</protein>
<comment type="caution">
    <text evidence="3">The sequence shown here is derived from an EMBL/GenBank/DDBJ whole genome shotgun (WGS) entry which is preliminary data.</text>
</comment>
<sequence>MIYTHLCLKPIMMCTHDAPRIHRSALQVDPGIQDEGSTSTVLSHGYRDKRNDKYHGISTSNDNMQLEPQKNKTEDKALHRYIVINNSEIKYSFGPSKTNDLKTSIDNKRFELKQGEEVEGETKGVKSVDNNNYTSYIERFELDHNENTKELESVDDNNNTYIRHIELNHNEKTKVLESVDDNNNTDVEHIELDHDEETKVLKSVDNNDTNIEPNQLNRKEKTIELESVDDNNDTNIVHTELNHNEKTKGLESVDDNNNTNIEHNELDHNENGKGLKSVGGHNNTDIEHSELNHSKRLESQSSEPLLNIEISDKETPKHNVTLKETPLVAPSMQRNNSTLSQYGDYVSNKSLINTTREGVYLQGFYVSEDLTALEDINGTRLESQKDPHVHMPSEYEFILDEDETYITLPGRSFEISKENVNQSFDLPKSLGFEIQNVSNGDSRDVSYNTTVNRIILGEDLSPTIDESFEIASISDIPENVSSMADRLVVAASTTHLAQNSNISLVDSVTAVTKIETIEDALYKSRLHISQKETLKNVSFEEYLRNNLTLSRNWYKFLNITQLREVLTLGLSVADNDASTIRQNNYSGNDMYTNYTMLIETVSIRPIRVDGLVSVDIEMEGDKSGNTSLHYNEEFSSTISTIIEETLSSQKQTLNENQSIFFDTEKEVIKLDTRNTLSITNLSSDTNQITTMGIELSPYDILHRAAREARSVQDNNSNSDVKDANENNHTGKKATNNHSLFIPSNPGIDFTTDDEMWINVSWGNLDQILKSLSNFGEDSPVMLPLEDSEENIETFMNQRLEDIKTPGKQGYQNMYLEDDEKEEKKEASESGMPLYFYSVTIPSFIAMAVMIILCCVFLRPGGWCCQLFTAQSSTSLVEEEVDAQDMTSKKQTIV</sequence>
<keyword evidence="4" id="KW-1185">Reference proteome</keyword>
<evidence type="ECO:0000256" key="2">
    <source>
        <dbReference type="SAM" id="Phobius"/>
    </source>
</evidence>
<feature type="transmembrane region" description="Helical" evidence="2">
    <location>
        <begin position="833"/>
        <end position="857"/>
    </location>
</feature>
<accession>A0ABN7NGP3</accession>
<evidence type="ECO:0000313" key="4">
    <source>
        <dbReference type="Proteomes" id="UP001153148"/>
    </source>
</evidence>
<dbReference type="EMBL" id="CAJPIN010000931">
    <property type="protein sequence ID" value="CAG2054036.1"/>
    <property type="molecule type" value="Genomic_DNA"/>
</dbReference>